<evidence type="ECO:0000256" key="12">
    <source>
        <dbReference type="ARBA" id="ARBA00048140"/>
    </source>
</evidence>
<dbReference type="Proteomes" id="UP001152795">
    <property type="component" value="Unassembled WGS sequence"/>
</dbReference>
<evidence type="ECO:0000256" key="11">
    <source>
        <dbReference type="ARBA" id="ARBA00048008"/>
    </source>
</evidence>
<evidence type="ECO:0000256" key="4">
    <source>
        <dbReference type="ARBA" id="ARBA00039060"/>
    </source>
</evidence>
<dbReference type="EC" id="1.1.1.232" evidence="4"/>
<evidence type="ECO:0000256" key="7">
    <source>
        <dbReference type="ARBA" id="ARBA00042026"/>
    </source>
</evidence>
<comment type="catalytic activity">
    <reaction evidence="21">
        <text>resolvin E1 + NAD(+) = 18-oxo-resolvin E1 + NADH + H(+)</text>
        <dbReference type="Rhea" id="RHEA:49244"/>
        <dbReference type="ChEBI" id="CHEBI:15378"/>
        <dbReference type="ChEBI" id="CHEBI:57540"/>
        <dbReference type="ChEBI" id="CHEBI:57945"/>
        <dbReference type="ChEBI" id="CHEBI:91000"/>
        <dbReference type="ChEBI" id="CHEBI:91001"/>
    </reaction>
    <physiologicalReaction direction="left-to-right" evidence="21">
        <dbReference type="Rhea" id="RHEA:49245"/>
    </physiologicalReaction>
</comment>
<comment type="catalytic activity">
    <reaction evidence="9">
        <text>prostaglandin E1 + NAD(+) = 15-oxoprostaglandin E1 + NADH + H(+)</text>
        <dbReference type="Rhea" id="RHEA:16477"/>
        <dbReference type="ChEBI" id="CHEBI:15378"/>
        <dbReference type="ChEBI" id="CHEBI:57397"/>
        <dbReference type="ChEBI" id="CHEBI:57401"/>
        <dbReference type="ChEBI" id="CHEBI:57540"/>
        <dbReference type="ChEBI" id="CHEBI:57945"/>
    </reaction>
    <physiologicalReaction direction="left-to-right" evidence="9">
        <dbReference type="Rhea" id="RHEA:16478"/>
    </physiologicalReaction>
</comment>
<comment type="catalytic activity">
    <reaction evidence="12">
        <text>15-oxo-(5S,6R)-dihydroxy-(7E,9E,11Z)-eicosatrienoate + NADH + H(+) = (5S,6R,15S)-trihydroxy-(7E,9E,11Z)-eicosatrienoate + NAD(+)</text>
        <dbReference type="Rhea" id="RHEA:41596"/>
        <dbReference type="ChEBI" id="CHEBI:15378"/>
        <dbReference type="ChEBI" id="CHEBI:57540"/>
        <dbReference type="ChEBI" id="CHEBI:57945"/>
        <dbReference type="ChEBI" id="CHEBI:78325"/>
        <dbReference type="ChEBI" id="CHEBI:78329"/>
    </reaction>
    <physiologicalReaction direction="left-to-right" evidence="12">
        <dbReference type="Rhea" id="RHEA:41597"/>
    </physiologicalReaction>
</comment>
<evidence type="ECO:0000256" key="14">
    <source>
        <dbReference type="ARBA" id="ARBA00048170"/>
    </source>
</evidence>
<comment type="catalytic activity">
    <reaction evidence="10">
        <text>resolvin D1 + NAD(+) = 8-oxoresolvin D1 + NADH + H(+)</text>
        <dbReference type="Rhea" id="RHEA:50124"/>
        <dbReference type="ChEBI" id="CHEBI:15378"/>
        <dbReference type="ChEBI" id="CHEBI:57540"/>
        <dbReference type="ChEBI" id="CHEBI:57945"/>
        <dbReference type="ChEBI" id="CHEBI:132079"/>
        <dbReference type="ChEBI" id="CHEBI:132080"/>
    </reaction>
    <physiologicalReaction direction="left-to-right" evidence="10">
        <dbReference type="Rhea" id="RHEA:50125"/>
    </physiologicalReaction>
</comment>
<reference evidence="22" key="1">
    <citation type="submission" date="2020-04" db="EMBL/GenBank/DDBJ databases">
        <authorList>
            <person name="Alioto T."/>
            <person name="Alioto T."/>
            <person name="Gomez Garrido J."/>
        </authorList>
    </citation>
    <scope>NUCLEOTIDE SEQUENCE</scope>
    <source>
        <strain evidence="22">A484AB</strain>
    </source>
</reference>
<comment type="caution">
    <text evidence="22">The sequence shown here is derived from an EMBL/GenBank/DDBJ whole genome shotgun (WGS) entry which is preliminary data.</text>
</comment>
<comment type="catalytic activity">
    <reaction evidence="16">
        <text>lipoxin A4 + NAD(+) = 15-oxo-(5S,6R)-dihydroxy-(7E,9E,11Z,13E)-eicosatetraenoate + NADH + H(+)</text>
        <dbReference type="Rhea" id="RHEA:41572"/>
        <dbReference type="ChEBI" id="CHEBI:15378"/>
        <dbReference type="ChEBI" id="CHEBI:57540"/>
        <dbReference type="ChEBI" id="CHEBI:57945"/>
        <dbReference type="ChEBI" id="CHEBI:67026"/>
        <dbReference type="ChEBI" id="CHEBI:78311"/>
    </reaction>
    <physiologicalReaction direction="left-to-right" evidence="16">
        <dbReference type="Rhea" id="RHEA:41573"/>
    </physiologicalReaction>
</comment>
<evidence type="ECO:0000256" key="20">
    <source>
        <dbReference type="ARBA" id="ARBA00049151"/>
    </source>
</evidence>
<evidence type="ECO:0000256" key="3">
    <source>
        <dbReference type="ARBA" id="ARBA00038968"/>
    </source>
</evidence>
<evidence type="ECO:0000256" key="21">
    <source>
        <dbReference type="ARBA" id="ARBA00049188"/>
    </source>
</evidence>
<evidence type="ECO:0000256" key="15">
    <source>
        <dbReference type="ARBA" id="ARBA00048393"/>
    </source>
</evidence>
<comment type="catalytic activity">
    <reaction evidence="20">
        <text>(15S)-hydroxy-(5Z,8Z,11Z,13E)-eicosatetraenoate + NAD(+) = 15-oxo-(5Z,8Z,11Z,13E)-eicosatetraenoate + NADH + H(+)</text>
        <dbReference type="Rhea" id="RHEA:23260"/>
        <dbReference type="ChEBI" id="CHEBI:15378"/>
        <dbReference type="ChEBI" id="CHEBI:57409"/>
        <dbReference type="ChEBI" id="CHEBI:57410"/>
        <dbReference type="ChEBI" id="CHEBI:57540"/>
        <dbReference type="ChEBI" id="CHEBI:57945"/>
        <dbReference type="EC" id="1.1.1.232"/>
    </reaction>
    <physiologicalReaction direction="left-to-right" evidence="20">
        <dbReference type="Rhea" id="RHEA:23261"/>
    </physiologicalReaction>
</comment>
<evidence type="ECO:0000256" key="8">
    <source>
        <dbReference type="ARBA" id="ARBA00045705"/>
    </source>
</evidence>
<comment type="function">
    <text evidence="8">Catalyzes the NAD-dependent dehydrogenation (oxidation) of a broad array of hydroxylated polyunsaturated fatty acids (mainly eicosanoids and docosanoids, including prostaglandins, lipoxins and resolvins), yielding their corresponding keto (oxo) metabolites. Decreases the levels of the pro-proliferative prostaglandins such as prostaglandin E2 (whose activity is increased in cancer because of an increase in the expression of cyclooxygenase 2) and generates oxo-fatty acid products that can profoundly influence cell function by abrogating pro-inflammatory cytokine expression. Converts resolvins E1, D1 and D2 to their oxo products, which represents a mode of resolvin inactivation. Resolvin E1 plays important roles during the resolution phase of acute inflammation, while resolvins D1 and D2 have a unique role in obesity-induced adipose inflammation.</text>
</comment>
<evidence type="ECO:0000256" key="19">
    <source>
        <dbReference type="ARBA" id="ARBA00048921"/>
    </source>
</evidence>
<dbReference type="InterPro" id="IPR002347">
    <property type="entry name" value="SDR_fam"/>
</dbReference>
<dbReference type="PANTHER" id="PTHR44229">
    <property type="entry name" value="15-HYDROXYPROSTAGLANDIN DEHYDROGENASE [NAD(+)]"/>
    <property type="match status" value="1"/>
</dbReference>
<comment type="catalytic activity">
    <reaction evidence="13">
        <text>(11R)-hydroxy-(5Z,8Z,12E,14Z)-eicosatetraenoate + NAD(+) = 11-oxo-(5Z,8Z,12E,14Z)-eicosatetraenoate + NADH + H(+)</text>
        <dbReference type="Rhea" id="RHEA:48640"/>
        <dbReference type="ChEBI" id="CHEBI:15378"/>
        <dbReference type="ChEBI" id="CHEBI:57540"/>
        <dbReference type="ChEBI" id="CHEBI:57945"/>
        <dbReference type="ChEBI" id="CHEBI:78836"/>
        <dbReference type="ChEBI" id="CHEBI:90697"/>
    </reaction>
    <physiologicalReaction direction="left-to-right" evidence="13">
        <dbReference type="Rhea" id="RHEA:48641"/>
    </physiologicalReaction>
</comment>
<evidence type="ECO:0000256" key="6">
    <source>
        <dbReference type="ARBA" id="ARBA00041812"/>
    </source>
</evidence>
<dbReference type="InterPro" id="IPR036291">
    <property type="entry name" value="NAD(P)-bd_dom_sf"/>
</dbReference>
<dbReference type="GO" id="GO:0047034">
    <property type="term" value="F:15-hydroxyicosatetraenoate dehydrogenase activity"/>
    <property type="evidence" value="ECO:0007669"/>
    <property type="project" value="UniProtKB-EC"/>
</dbReference>
<comment type="catalytic activity">
    <reaction evidence="18">
        <text>prostaglandin E2 + NAD(+) = 15-oxoprostaglandin E2 + NADH + H(+)</text>
        <dbReference type="Rhea" id="RHEA:11876"/>
        <dbReference type="ChEBI" id="CHEBI:15378"/>
        <dbReference type="ChEBI" id="CHEBI:57400"/>
        <dbReference type="ChEBI" id="CHEBI:57540"/>
        <dbReference type="ChEBI" id="CHEBI:57945"/>
        <dbReference type="ChEBI" id="CHEBI:606564"/>
        <dbReference type="EC" id="1.1.1.141"/>
    </reaction>
    <physiologicalReaction direction="left-to-right" evidence="18">
        <dbReference type="Rhea" id="RHEA:11877"/>
    </physiologicalReaction>
</comment>
<sequence length="122" mass="13865">MLPRIAIYSSTKAGVVHFTRCIAQTSPRDHGVRVNCICPGYVYTNMMTSFLNDTWEGRFKPTPEIADLIPKNDEEAREMYLKTSDISNEVMKLINDESKNGQVLAITKNPDDRTLLENVELK</sequence>
<organism evidence="22 23">
    <name type="scientific">Paramuricea clavata</name>
    <name type="common">Red gorgonian</name>
    <name type="synonym">Violescent sea-whip</name>
    <dbReference type="NCBI Taxonomy" id="317549"/>
    <lineage>
        <taxon>Eukaryota</taxon>
        <taxon>Metazoa</taxon>
        <taxon>Cnidaria</taxon>
        <taxon>Anthozoa</taxon>
        <taxon>Octocorallia</taxon>
        <taxon>Malacalcyonacea</taxon>
        <taxon>Plexauridae</taxon>
        <taxon>Paramuricea</taxon>
    </lineage>
</organism>
<dbReference type="AlphaFoldDB" id="A0A7D9K784"/>
<evidence type="ECO:0000256" key="10">
    <source>
        <dbReference type="ARBA" id="ARBA00047672"/>
    </source>
</evidence>
<name>A0A7D9K784_PARCT</name>
<comment type="similarity">
    <text evidence="1">Belongs to the short-chain dehydrogenases/reductases (SDR) family.</text>
</comment>
<protein>
    <recommendedName>
        <fullName evidence="5">15-hydroxyprostaglandin dehydrogenase [NAD(+)]</fullName>
        <ecNumber evidence="3">1.1.1.141</ecNumber>
        <ecNumber evidence="4">1.1.1.232</ecNumber>
    </recommendedName>
    <alternativeName>
        <fullName evidence="7">Eicosanoid/docosanoid dehydrogenase [NAD(+)]</fullName>
    </alternativeName>
    <alternativeName>
        <fullName evidence="6">Prostaglandin dehydrogenase 1</fullName>
    </alternativeName>
</protein>
<comment type="catalytic activity">
    <reaction evidence="14">
        <text>resolvin D1 + NAD(+) = 17-oxoresolvin D1 + NADH + H(+)</text>
        <dbReference type="Rhea" id="RHEA:50128"/>
        <dbReference type="ChEBI" id="CHEBI:15378"/>
        <dbReference type="ChEBI" id="CHEBI:57540"/>
        <dbReference type="ChEBI" id="CHEBI:57945"/>
        <dbReference type="ChEBI" id="CHEBI:132079"/>
        <dbReference type="ChEBI" id="CHEBI:132081"/>
    </reaction>
    <physiologicalReaction direction="left-to-right" evidence="14">
        <dbReference type="Rhea" id="RHEA:50129"/>
    </physiologicalReaction>
</comment>
<evidence type="ECO:0000256" key="9">
    <source>
        <dbReference type="ARBA" id="ARBA00047325"/>
    </source>
</evidence>
<comment type="catalytic activity">
    <reaction evidence="19">
        <text>resolvin D2 + NAD(+) = 16-oxoresolvin D2 + NADH + H(+)</text>
        <dbReference type="Rhea" id="RHEA:53588"/>
        <dbReference type="ChEBI" id="CHEBI:15378"/>
        <dbReference type="ChEBI" id="CHEBI:57540"/>
        <dbReference type="ChEBI" id="CHEBI:57945"/>
        <dbReference type="ChEBI" id="CHEBI:133367"/>
        <dbReference type="ChEBI" id="CHEBI:137498"/>
    </reaction>
    <physiologicalReaction direction="left-to-right" evidence="19">
        <dbReference type="Rhea" id="RHEA:53589"/>
    </physiologicalReaction>
</comment>
<comment type="catalytic activity">
    <reaction evidence="11">
        <text>14-hydroxy-(4Z,7Z,10Z,12E,16Z,19Z)-docosahexaenoate + NAD(+) = 14-oxo-(4Z,7Z,10Z,12E,16Z,19Z)-docosahexaenoate + NADH + H(+)</text>
        <dbReference type="Rhea" id="RHEA:48952"/>
        <dbReference type="ChEBI" id="CHEBI:15378"/>
        <dbReference type="ChEBI" id="CHEBI:57540"/>
        <dbReference type="ChEBI" id="CHEBI:57945"/>
        <dbReference type="ChEBI" id="CHEBI:90866"/>
        <dbReference type="ChEBI" id="CHEBI:90867"/>
    </reaction>
    <physiologicalReaction direction="left-to-right" evidence="11">
        <dbReference type="Rhea" id="RHEA:48953"/>
    </physiologicalReaction>
</comment>
<dbReference type="SUPFAM" id="SSF51735">
    <property type="entry name" value="NAD(P)-binding Rossmann-fold domains"/>
    <property type="match status" value="1"/>
</dbReference>
<accession>A0A7D9K784</accession>
<evidence type="ECO:0000256" key="1">
    <source>
        <dbReference type="ARBA" id="ARBA00006484"/>
    </source>
</evidence>
<evidence type="ECO:0000313" key="22">
    <source>
        <dbReference type="EMBL" id="CAB4041481.1"/>
    </source>
</evidence>
<dbReference type="EC" id="1.1.1.141" evidence="3"/>
<evidence type="ECO:0000313" key="23">
    <source>
        <dbReference type="Proteomes" id="UP001152795"/>
    </source>
</evidence>
<evidence type="ECO:0000256" key="17">
    <source>
        <dbReference type="ARBA" id="ARBA00048611"/>
    </source>
</evidence>
<dbReference type="Pfam" id="PF00106">
    <property type="entry name" value="adh_short"/>
    <property type="match status" value="1"/>
</dbReference>
<comment type="catalytic activity">
    <reaction evidence="17">
        <text>prostaglandin A1 + NAD(+) = 15-oxo-prostaglandin A1 + NADH + H(+)</text>
        <dbReference type="Rhea" id="RHEA:41263"/>
        <dbReference type="ChEBI" id="CHEBI:15378"/>
        <dbReference type="ChEBI" id="CHEBI:57398"/>
        <dbReference type="ChEBI" id="CHEBI:57540"/>
        <dbReference type="ChEBI" id="CHEBI:57945"/>
        <dbReference type="ChEBI" id="CHEBI:85072"/>
    </reaction>
    <physiologicalReaction direction="left-to-right" evidence="17">
        <dbReference type="Rhea" id="RHEA:41264"/>
    </physiologicalReaction>
</comment>
<dbReference type="GO" id="GO:0005737">
    <property type="term" value="C:cytoplasm"/>
    <property type="evidence" value="ECO:0007669"/>
    <property type="project" value="TreeGrafter"/>
</dbReference>
<dbReference type="EMBL" id="CACRXK020028398">
    <property type="protein sequence ID" value="CAB4041481.1"/>
    <property type="molecule type" value="Genomic_DNA"/>
</dbReference>
<dbReference type="OrthoDB" id="6408865at2759"/>
<comment type="catalytic activity">
    <reaction evidence="15">
        <text>resolvin D2 + NAD(+) = 7-oxoresolvin D2 + NADH + H(+)</text>
        <dbReference type="Rhea" id="RHEA:53584"/>
        <dbReference type="ChEBI" id="CHEBI:15378"/>
        <dbReference type="ChEBI" id="CHEBI:57540"/>
        <dbReference type="ChEBI" id="CHEBI:57945"/>
        <dbReference type="ChEBI" id="CHEBI:133367"/>
        <dbReference type="ChEBI" id="CHEBI:137497"/>
    </reaction>
    <physiologicalReaction direction="left-to-right" evidence="15">
        <dbReference type="Rhea" id="RHEA:53585"/>
    </physiologicalReaction>
</comment>
<evidence type="ECO:0000256" key="13">
    <source>
        <dbReference type="ARBA" id="ARBA00048144"/>
    </source>
</evidence>
<keyword evidence="23" id="KW-1185">Reference proteome</keyword>
<evidence type="ECO:0000256" key="5">
    <source>
        <dbReference type="ARBA" id="ARBA00040276"/>
    </source>
</evidence>
<evidence type="ECO:0000256" key="18">
    <source>
        <dbReference type="ARBA" id="ARBA00048739"/>
    </source>
</evidence>
<dbReference type="PRINTS" id="PR00081">
    <property type="entry name" value="GDHRDH"/>
</dbReference>
<gene>
    <name evidence="22" type="ORF">PACLA_8A000125</name>
</gene>
<evidence type="ECO:0000256" key="16">
    <source>
        <dbReference type="ARBA" id="ARBA00048535"/>
    </source>
</evidence>
<dbReference type="Gene3D" id="3.40.50.720">
    <property type="entry name" value="NAD(P)-binding Rossmann-like Domain"/>
    <property type="match status" value="1"/>
</dbReference>
<keyword evidence="2" id="KW-0560">Oxidoreductase</keyword>
<dbReference type="GO" id="GO:0016404">
    <property type="term" value="F:15-hydroxyprostaglandin dehydrogenase (NAD+) activity"/>
    <property type="evidence" value="ECO:0007669"/>
    <property type="project" value="UniProtKB-EC"/>
</dbReference>
<evidence type="ECO:0000256" key="2">
    <source>
        <dbReference type="ARBA" id="ARBA00023002"/>
    </source>
</evidence>
<dbReference type="PANTHER" id="PTHR44229:SF4">
    <property type="entry name" value="15-HYDROXYPROSTAGLANDIN DEHYDROGENASE [NAD(+)]"/>
    <property type="match status" value="1"/>
</dbReference>
<proteinExistence type="inferred from homology"/>